<keyword evidence="1" id="KW-0732">Signal</keyword>
<evidence type="ECO:0000313" key="2">
    <source>
        <dbReference type="EMBL" id="GLQ89030.1"/>
    </source>
</evidence>
<protein>
    <submittedName>
        <fullName evidence="2">Uncharacterized protein</fullName>
    </submittedName>
</protein>
<accession>A0ABQ5XBN0</accession>
<evidence type="ECO:0000256" key="1">
    <source>
        <dbReference type="SAM" id="SignalP"/>
    </source>
</evidence>
<gene>
    <name evidence="2" type="ORF">GCM10007898_26020</name>
</gene>
<dbReference type="RefSeq" id="WP_284332474.1">
    <property type="nucleotide sequence ID" value="NZ_BSOA01000028.1"/>
</dbReference>
<organism evidence="2 3">
    <name type="scientific">Dyella flagellata</name>
    <dbReference type="NCBI Taxonomy" id="1867833"/>
    <lineage>
        <taxon>Bacteria</taxon>
        <taxon>Pseudomonadati</taxon>
        <taxon>Pseudomonadota</taxon>
        <taxon>Gammaproteobacteria</taxon>
        <taxon>Lysobacterales</taxon>
        <taxon>Rhodanobacteraceae</taxon>
        <taxon>Dyella</taxon>
    </lineage>
</organism>
<feature type="signal peptide" evidence="1">
    <location>
        <begin position="1"/>
        <end position="24"/>
    </location>
</feature>
<dbReference type="Proteomes" id="UP001156627">
    <property type="component" value="Unassembled WGS sequence"/>
</dbReference>
<feature type="chain" id="PRO_5046259947" evidence="1">
    <location>
        <begin position="25"/>
        <end position="177"/>
    </location>
</feature>
<keyword evidence="3" id="KW-1185">Reference proteome</keyword>
<evidence type="ECO:0000313" key="3">
    <source>
        <dbReference type="Proteomes" id="UP001156627"/>
    </source>
</evidence>
<reference evidence="3" key="1">
    <citation type="journal article" date="2019" name="Int. J. Syst. Evol. Microbiol.">
        <title>The Global Catalogue of Microorganisms (GCM) 10K type strain sequencing project: providing services to taxonomists for standard genome sequencing and annotation.</title>
        <authorList>
            <consortium name="The Broad Institute Genomics Platform"/>
            <consortium name="The Broad Institute Genome Sequencing Center for Infectious Disease"/>
            <person name="Wu L."/>
            <person name="Ma J."/>
        </authorList>
    </citation>
    <scope>NUCLEOTIDE SEQUENCE [LARGE SCALE GENOMIC DNA]</scope>
    <source>
        <strain evidence="3">NBRC 111981</strain>
    </source>
</reference>
<name>A0ABQ5XBN0_9GAMM</name>
<dbReference type="EMBL" id="BSOA01000028">
    <property type="protein sequence ID" value="GLQ89030.1"/>
    <property type="molecule type" value="Genomic_DNA"/>
</dbReference>
<proteinExistence type="predicted"/>
<comment type="caution">
    <text evidence="2">The sequence shown here is derived from an EMBL/GenBank/DDBJ whole genome shotgun (WGS) entry which is preliminary data.</text>
</comment>
<sequence length="177" mass="19250">MNRSTSKLIHSLLAMSFLALPMLAAGDEATPLIDRVHSATARYVDINVAFHEGFVTATPCVSGPDTGAMGVHLVLPSRISSGVLNPDQPQALIYEPMVNGEMRLVGVEFIVLASIWQAKNPPNSVPALDGNLLNYIAAPNRYGLPAFYEIHVWAWEHNPKGSYADWNTQVTCSHQAL</sequence>